<comment type="caution">
    <text evidence="1">The sequence shown here is derived from an EMBL/GenBank/DDBJ whole genome shotgun (WGS) entry which is preliminary data.</text>
</comment>
<evidence type="ECO:0000313" key="1">
    <source>
        <dbReference type="EMBL" id="GFR67190.1"/>
    </source>
</evidence>
<protein>
    <submittedName>
        <fullName evidence="1">Uncharacterized protein</fullName>
    </submittedName>
</protein>
<dbReference type="Proteomes" id="UP000762676">
    <property type="component" value="Unassembled WGS sequence"/>
</dbReference>
<gene>
    <name evidence="1" type="ORF">ElyMa_003699500</name>
</gene>
<dbReference type="AlphaFoldDB" id="A0AAV4F421"/>
<accession>A0AAV4F421</accession>
<reference evidence="1 2" key="1">
    <citation type="journal article" date="2021" name="Elife">
        <title>Chloroplast acquisition without the gene transfer in kleptoplastic sea slugs, Plakobranchus ocellatus.</title>
        <authorList>
            <person name="Maeda T."/>
            <person name="Takahashi S."/>
            <person name="Yoshida T."/>
            <person name="Shimamura S."/>
            <person name="Takaki Y."/>
            <person name="Nagai Y."/>
            <person name="Toyoda A."/>
            <person name="Suzuki Y."/>
            <person name="Arimoto A."/>
            <person name="Ishii H."/>
            <person name="Satoh N."/>
            <person name="Nishiyama T."/>
            <person name="Hasebe M."/>
            <person name="Maruyama T."/>
            <person name="Minagawa J."/>
            <person name="Obokata J."/>
            <person name="Shigenobu S."/>
        </authorList>
    </citation>
    <scope>NUCLEOTIDE SEQUENCE [LARGE SCALE GENOMIC DNA]</scope>
</reference>
<evidence type="ECO:0000313" key="2">
    <source>
        <dbReference type="Proteomes" id="UP000762676"/>
    </source>
</evidence>
<proteinExistence type="predicted"/>
<sequence length="136" mass="15036">MGLLRHGRAPPKSPSLSQALTHSEIKSTNCFTYTNSAWMSLSSQFFDLHKSVWIGIKTTDGPTAYQDDVPVVLYSCKVLFLKSAPYETREICQILNPYLSGKLGQVLMALSIDLALRFGISSLVMSMQSCVKDAIK</sequence>
<name>A0AAV4F421_9GAST</name>
<dbReference type="EMBL" id="BMAT01007586">
    <property type="protein sequence ID" value="GFR67190.1"/>
    <property type="molecule type" value="Genomic_DNA"/>
</dbReference>
<keyword evidence="2" id="KW-1185">Reference proteome</keyword>
<organism evidence="1 2">
    <name type="scientific">Elysia marginata</name>
    <dbReference type="NCBI Taxonomy" id="1093978"/>
    <lineage>
        <taxon>Eukaryota</taxon>
        <taxon>Metazoa</taxon>
        <taxon>Spiralia</taxon>
        <taxon>Lophotrochozoa</taxon>
        <taxon>Mollusca</taxon>
        <taxon>Gastropoda</taxon>
        <taxon>Heterobranchia</taxon>
        <taxon>Euthyneura</taxon>
        <taxon>Panpulmonata</taxon>
        <taxon>Sacoglossa</taxon>
        <taxon>Placobranchoidea</taxon>
        <taxon>Plakobranchidae</taxon>
        <taxon>Elysia</taxon>
    </lineage>
</organism>